<dbReference type="Gene3D" id="3.40.1740.10">
    <property type="entry name" value="VC0467-like"/>
    <property type="match status" value="1"/>
</dbReference>
<comment type="similarity">
    <text evidence="1 2">Belongs to the UPF0301 (AlgH) family.</text>
</comment>
<comment type="caution">
    <text evidence="3">The sequence shown here is derived from an EMBL/GenBank/DDBJ whole genome shotgun (WGS) entry which is preliminary data.</text>
</comment>
<name>A0ABQ6HKB6_9MICO</name>
<reference evidence="4" key="1">
    <citation type="journal article" date="2019" name="Int. J. Syst. Evol. Microbiol.">
        <title>The Global Catalogue of Microorganisms (GCM) 10K type strain sequencing project: providing services to taxonomists for standard genome sequencing and annotation.</title>
        <authorList>
            <consortium name="The Broad Institute Genomics Platform"/>
            <consortium name="The Broad Institute Genome Sequencing Center for Infectious Disease"/>
            <person name="Wu L."/>
            <person name="Ma J."/>
        </authorList>
    </citation>
    <scope>NUCLEOTIDE SEQUENCE [LARGE SCALE GENOMIC DNA]</scope>
    <source>
        <strain evidence="4">NBRC 105830</strain>
    </source>
</reference>
<evidence type="ECO:0000313" key="4">
    <source>
        <dbReference type="Proteomes" id="UP001157109"/>
    </source>
</evidence>
<dbReference type="InterPro" id="IPR003774">
    <property type="entry name" value="AlgH-like"/>
</dbReference>
<dbReference type="PANTHER" id="PTHR30327">
    <property type="entry name" value="UNCHARACTERIZED PROTEIN YQGE"/>
    <property type="match status" value="1"/>
</dbReference>
<dbReference type="SUPFAM" id="SSF143456">
    <property type="entry name" value="VC0467-like"/>
    <property type="match status" value="1"/>
</dbReference>
<dbReference type="Pfam" id="PF02622">
    <property type="entry name" value="DUF179"/>
    <property type="match status" value="1"/>
</dbReference>
<evidence type="ECO:0000313" key="3">
    <source>
        <dbReference type="EMBL" id="GMA18607.1"/>
    </source>
</evidence>
<organism evidence="3 4">
    <name type="scientific">Arsenicicoccus piscis</name>
    <dbReference type="NCBI Taxonomy" id="673954"/>
    <lineage>
        <taxon>Bacteria</taxon>
        <taxon>Bacillati</taxon>
        <taxon>Actinomycetota</taxon>
        <taxon>Actinomycetes</taxon>
        <taxon>Micrococcales</taxon>
        <taxon>Intrasporangiaceae</taxon>
        <taxon>Arsenicicoccus</taxon>
    </lineage>
</organism>
<proteinExistence type="inferred from homology"/>
<dbReference type="NCBIfam" id="NF001270">
    <property type="entry name" value="PRK00228.2-2"/>
    <property type="match status" value="1"/>
</dbReference>
<evidence type="ECO:0000256" key="1">
    <source>
        <dbReference type="ARBA" id="ARBA00009600"/>
    </source>
</evidence>
<dbReference type="EMBL" id="BSUJ01000001">
    <property type="protein sequence ID" value="GMA18607.1"/>
    <property type="molecule type" value="Genomic_DNA"/>
</dbReference>
<dbReference type="PANTHER" id="PTHR30327:SF1">
    <property type="entry name" value="UPF0301 PROTEIN YQGE"/>
    <property type="match status" value="1"/>
</dbReference>
<accession>A0ABQ6HKB6</accession>
<dbReference type="HAMAP" id="MF_00758">
    <property type="entry name" value="UPF0301"/>
    <property type="match status" value="1"/>
</dbReference>
<protein>
    <recommendedName>
        <fullName evidence="2">UPF0301 protein GCM10025862_06280</fullName>
    </recommendedName>
</protein>
<gene>
    <name evidence="3" type="ORF">GCM10025862_06280</name>
</gene>
<dbReference type="Proteomes" id="UP001157109">
    <property type="component" value="Unassembled WGS sequence"/>
</dbReference>
<keyword evidence="4" id="KW-1185">Reference proteome</keyword>
<sequence>MDHNGGVEFENLSGRLLVATPMIDDGIFRRAVVLVLDHGPDGAQGVVVNKPSAADVGAVLPTWAGHASTPDVLFHGGPVATDTALGVVSVPGDDPEPLGVRHLFGSVGLVDLDTPPVLVLPHLAGLRVFAGYAGWSAGQLESEVVEGSWYVVDAEPLDLFTADSDTLWRRVLRRQPDRLAYVAYYPDDPELN</sequence>
<evidence type="ECO:0000256" key="2">
    <source>
        <dbReference type="HAMAP-Rule" id="MF_00758"/>
    </source>
</evidence>